<feature type="compositionally biased region" description="Basic and acidic residues" evidence="1">
    <location>
        <begin position="169"/>
        <end position="189"/>
    </location>
</feature>
<feature type="compositionally biased region" description="Polar residues" evidence="1">
    <location>
        <begin position="240"/>
        <end position="262"/>
    </location>
</feature>
<reference evidence="2" key="1">
    <citation type="submission" date="2023-08" db="EMBL/GenBank/DDBJ databases">
        <title>Pelteobagrus vachellii genome.</title>
        <authorList>
            <person name="Liu H."/>
        </authorList>
    </citation>
    <scope>NUCLEOTIDE SEQUENCE</scope>
    <source>
        <strain evidence="2">PRFRI_2022a</strain>
        <tissue evidence="2">Muscle</tissue>
    </source>
</reference>
<dbReference type="AlphaFoldDB" id="A0AA88T834"/>
<dbReference type="EMBL" id="JAVHJS010000002">
    <property type="protein sequence ID" value="KAK2865534.1"/>
    <property type="molecule type" value="Genomic_DNA"/>
</dbReference>
<sequence length="262" mass="29627">MDWLDTAGINEKQHLVPGREAETWTRPEHIRHCGSGLLRDTKKIDVLSLAAHILCELIRVTRQLRQEAEVRKSMNSSVTGSSSYIMHQSSQNKRAIVASMLSGSPREPSRRWPFGAPVRNPELSLKLSKTSHRSSCYANQGSRFYILKNMIISNSLQLELPLALSVQREIEGESEGERERGKRKEKQEESFASVASRKRFSFPSDIFRPPTRSWREKQKVSQKAFTATLKMNDETLPPDASSTGSRSSLRAATATRNNFLRG</sequence>
<protein>
    <submittedName>
        <fullName evidence="2">Uncharacterized protein</fullName>
    </submittedName>
</protein>
<organism evidence="2 3">
    <name type="scientific">Tachysurus vachellii</name>
    <name type="common">Darkbarbel catfish</name>
    <name type="synonym">Pelteobagrus vachellii</name>
    <dbReference type="NCBI Taxonomy" id="175792"/>
    <lineage>
        <taxon>Eukaryota</taxon>
        <taxon>Metazoa</taxon>
        <taxon>Chordata</taxon>
        <taxon>Craniata</taxon>
        <taxon>Vertebrata</taxon>
        <taxon>Euteleostomi</taxon>
        <taxon>Actinopterygii</taxon>
        <taxon>Neopterygii</taxon>
        <taxon>Teleostei</taxon>
        <taxon>Ostariophysi</taxon>
        <taxon>Siluriformes</taxon>
        <taxon>Bagridae</taxon>
        <taxon>Tachysurus</taxon>
    </lineage>
</organism>
<evidence type="ECO:0000313" key="3">
    <source>
        <dbReference type="Proteomes" id="UP001187315"/>
    </source>
</evidence>
<feature type="region of interest" description="Disordered" evidence="1">
    <location>
        <begin position="209"/>
        <end position="262"/>
    </location>
</feature>
<keyword evidence="3" id="KW-1185">Reference proteome</keyword>
<name>A0AA88T834_TACVA</name>
<comment type="caution">
    <text evidence="2">The sequence shown here is derived from an EMBL/GenBank/DDBJ whole genome shotgun (WGS) entry which is preliminary data.</text>
</comment>
<evidence type="ECO:0000313" key="2">
    <source>
        <dbReference type="EMBL" id="KAK2865534.1"/>
    </source>
</evidence>
<gene>
    <name evidence="2" type="ORF">Q7C36_001590</name>
</gene>
<evidence type="ECO:0000256" key="1">
    <source>
        <dbReference type="SAM" id="MobiDB-lite"/>
    </source>
</evidence>
<accession>A0AA88T834</accession>
<dbReference type="Proteomes" id="UP001187315">
    <property type="component" value="Unassembled WGS sequence"/>
</dbReference>
<proteinExistence type="predicted"/>
<feature type="region of interest" description="Disordered" evidence="1">
    <location>
        <begin position="169"/>
        <end position="196"/>
    </location>
</feature>